<feature type="transmembrane region" description="Helical" evidence="1">
    <location>
        <begin position="151"/>
        <end position="172"/>
    </location>
</feature>
<evidence type="ECO:0000313" key="2">
    <source>
        <dbReference type="EMBL" id="BCK78523.1"/>
    </source>
</evidence>
<keyword evidence="1" id="KW-0812">Transmembrane</keyword>
<name>A0A810Q183_9FIRM</name>
<keyword evidence="1" id="KW-1133">Transmembrane helix</keyword>
<keyword evidence="1" id="KW-0472">Membrane</keyword>
<accession>A0A810Q183</accession>
<feature type="transmembrane region" description="Helical" evidence="1">
    <location>
        <begin position="184"/>
        <end position="202"/>
    </location>
</feature>
<keyword evidence="3" id="KW-1185">Reference proteome</keyword>
<dbReference type="Pfam" id="PF13346">
    <property type="entry name" value="ABC2_membrane_5"/>
    <property type="match status" value="1"/>
</dbReference>
<dbReference type="KEGG" id="vfa:MM35RIKEN_07150"/>
<dbReference type="AlphaFoldDB" id="A0A810Q183"/>
<feature type="transmembrane region" description="Helical" evidence="1">
    <location>
        <begin position="74"/>
        <end position="98"/>
    </location>
</feature>
<evidence type="ECO:0000313" key="3">
    <source>
        <dbReference type="Proteomes" id="UP000681343"/>
    </source>
</evidence>
<dbReference type="InterPro" id="IPR025699">
    <property type="entry name" value="ABC2_memb-like"/>
</dbReference>
<feature type="transmembrane region" description="Helical" evidence="1">
    <location>
        <begin position="35"/>
        <end position="53"/>
    </location>
</feature>
<organism evidence="2 3">
    <name type="scientific">Vescimonas fastidiosa</name>
    <dbReference type="NCBI Taxonomy" id="2714353"/>
    <lineage>
        <taxon>Bacteria</taxon>
        <taxon>Bacillati</taxon>
        <taxon>Bacillota</taxon>
        <taxon>Clostridia</taxon>
        <taxon>Eubacteriales</taxon>
        <taxon>Oscillospiraceae</taxon>
        <taxon>Vescimonas</taxon>
    </lineage>
</organism>
<evidence type="ECO:0000256" key="1">
    <source>
        <dbReference type="SAM" id="Phobius"/>
    </source>
</evidence>
<reference evidence="2" key="1">
    <citation type="submission" date="2020-09" db="EMBL/GenBank/DDBJ databases">
        <title>New species isolated from human feces.</title>
        <authorList>
            <person name="Kitahara M."/>
            <person name="Shigeno Y."/>
            <person name="Shime M."/>
            <person name="Matsumoto Y."/>
            <person name="Nakamura S."/>
            <person name="Motooka D."/>
            <person name="Fukuoka S."/>
            <person name="Nishikawa H."/>
            <person name="Benno Y."/>
        </authorList>
    </citation>
    <scope>NUCLEOTIDE SEQUENCE</scope>
    <source>
        <strain evidence="2">MM35</strain>
    </source>
</reference>
<dbReference type="EMBL" id="AP023415">
    <property type="protein sequence ID" value="BCK78523.1"/>
    <property type="molecule type" value="Genomic_DNA"/>
</dbReference>
<gene>
    <name evidence="2" type="ORF">MM35RIKEN_07150</name>
</gene>
<dbReference type="RefSeq" id="WP_212819387.1">
    <property type="nucleotide sequence ID" value="NZ_AP023415.1"/>
</dbReference>
<dbReference type="Proteomes" id="UP000681343">
    <property type="component" value="Chromosome"/>
</dbReference>
<sequence>MKTLLYKQLRLACHPMTPVFCLSGIMLLIPNYPYSVAFFYVTLGLFFTFLNMREQKDIYYSALLPLRKRDTVRAAVAFTVLVELLSVVITALFCLLSAKLQPGKDNAVGMDANLMLLGAGFVLYGVFNLVFFVCLYRSGYKVGAAYLKANLALWPMMLLAEALPHFPSLMWLNRVDAQANLRQIPILLFGIAVFAVLTMLAYRRSARLYERVDL</sequence>
<protein>
    <submittedName>
        <fullName evidence="2">Membrane protein</fullName>
    </submittedName>
</protein>
<proteinExistence type="predicted"/>
<feature type="transmembrane region" description="Helical" evidence="1">
    <location>
        <begin position="118"/>
        <end position="139"/>
    </location>
</feature>